<evidence type="ECO:0000313" key="8">
    <source>
        <dbReference type="Proteomes" id="UP000245942"/>
    </source>
</evidence>
<feature type="transmembrane region" description="Helical" evidence="6">
    <location>
        <begin position="480"/>
        <end position="500"/>
    </location>
</feature>
<dbReference type="RefSeq" id="XP_025348515.1">
    <property type="nucleotide sequence ID" value="XM_025494211.1"/>
</dbReference>
<name>A0A316UE38_9BASI</name>
<gene>
    <name evidence="7" type="ORF">BCV69DRAFT_298374</name>
</gene>
<evidence type="ECO:0000313" key="7">
    <source>
        <dbReference type="EMBL" id="PWN21355.1"/>
    </source>
</evidence>
<feature type="compositionally biased region" description="Polar residues" evidence="5">
    <location>
        <begin position="204"/>
        <end position="217"/>
    </location>
</feature>
<dbReference type="PANTHER" id="PTHR16201">
    <property type="entry name" value="SEVEN TRANSMEMBRANE PROTEIN 1-RELATED"/>
    <property type="match status" value="1"/>
</dbReference>
<comment type="subcellular location">
    <subcellularLocation>
        <location evidence="1">Membrane</location>
        <topology evidence="1">Multi-pass membrane protein</topology>
    </subcellularLocation>
</comment>
<feature type="transmembrane region" description="Helical" evidence="6">
    <location>
        <begin position="117"/>
        <end position="139"/>
    </location>
</feature>
<keyword evidence="8" id="KW-1185">Reference proteome</keyword>
<evidence type="ECO:0000256" key="5">
    <source>
        <dbReference type="SAM" id="MobiDB-lite"/>
    </source>
</evidence>
<keyword evidence="4 6" id="KW-0472">Membrane</keyword>
<feature type="transmembrane region" description="Helical" evidence="6">
    <location>
        <begin position="45"/>
        <end position="65"/>
    </location>
</feature>
<dbReference type="GeneID" id="37015945"/>
<dbReference type="InterPro" id="IPR051415">
    <property type="entry name" value="LAAT-1"/>
</dbReference>
<dbReference type="Pfam" id="PF04193">
    <property type="entry name" value="PQ-loop"/>
    <property type="match status" value="2"/>
</dbReference>
<dbReference type="SMART" id="SM00679">
    <property type="entry name" value="CTNS"/>
    <property type="match status" value="2"/>
</dbReference>
<dbReference type="InterPro" id="IPR006603">
    <property type="entry name" value="PQ-loop_rpt"/>
</dbReference>
<feature type="transmembrane region" description="Helical" evidence="6">
    <location>
        <begin position="77"/>
        <end position="97"/>
    </location>
</feature>
<dbReference type="AlphaFoldDB" id="A0A316UE38"/>
<dbReference type="EMBL" id="KZ819325">
    <property type="protein sequence ID" value="PWN21355.1"/>
    <property type="molecule type" value="Genomic_DNA"/>
</dbReference>
<evidence type="ECO:0000256" key="1">
    <source>
        <dbReference type="ARBA" id="ARBA00004141"/>
    </source>
</evidence>
<dbReference type="OrthoDB" id="19344at2759"/>
<organism evidence="7 8">
    <name type="scientific">Pseudomicrostroma glucosiphilum</name>
    <dbReference type="NCBI Taxonomy" id="1684307"/>
    <lineage>
        <taxon>Eukaryota</taxon>
        <taxon>Fungi</taxon>
        <taxon>Dikarya</taxon>
        <taxon>Basidiomycota</taxon>
        <taxon>Ustilaginomycotina</taxon>
        <taxon>Exobasidiomycetes</taxon>
        <taxon>Microstromatales</taxon>
        <taxon>Microstromatales incertae sedis</taxon>
        <taxon>Pseudomicrostroma</taxon>
    </lineage>
</organism>
<evidence type="ECO:0000256" key="2">
    <source>
        <dbReference type="ARBA" id="ARBA00022692"/>
    </source>
</evidence>
<feature type="transmembrane region" description="Helical" evidence="6">
    <location>
        <begin position="346"/>
        <end position="371"/>
    </location>
</feature>
<reference evidence="7 8" key="1">
    <citation type="journal article" date="2018" name="Mol. Biol. Evol.">
        <title>Broad Genomic Sampling Reveals a Smut Pathogenic Ancestry of the Fungal Clade Ustilaginomycotina.</title>
        <authorList>
            <person name="Kijpornyongpan T."/>
            <person name="Mondo S.J."/>
            <person name="Barry K."/>
            <person name="Sandor L."/>
            <person name="Lee J."/>
            <person name="Lipzen A."/>
            <person name="Pangilinan J."/>
            <person name="LaButti K."/>
            <person name="Hainaut M."/>
            <person name="Henrissat B."/>
            <person name="Grigoriev I.V."/>
            <person name="Spatafora J.W."/>
            <person name="Aime M.C."/>
        </authorList>
    </citation>
    <scope>NUCLEOTIDE SEQUENCE [LARGE SCALE GENOMIC DNA]</scope>
    <source>
        <strain evidence="7 8">MCA 4718</strain>
    </source>
</reference>
<feature type="transmembrane region" description="Helical" evidence="6">
    <location>
        <begin position="415"/>
        <end position="435"/>
    </location>
</feature>
<feature type="transmembrane region" description="Helical" evidence="6">
    <location>
        <begin position="447"/>
        <end position="468"/>
    </location>
</feature>
<feature type="region of interest" description="Disordered" evidence="5">
    <location>
        <begin position="204"/>
        <end position="246"/>
    </location>
</feature>
<evidence type="ECO:0000256" key="6">
    <source>
        <dbReference type="SAM" id="Phobius"/>
    </source>
</evidence>
<accession>A0A316UE38</accession>
<feature type="region of interest" description="Disordered" evidence="5">
    <location>
        <begin position="160"/>
        <end position="180"/>
    </location>
</feature>
<evidence type="ECO:0000256" key="4">
    <source>
        <dbReference type="ARBA" id="ARBA00023136"/>
    </source>
</evidence>
<dbReference type="Proteomes" id="UP000245942">
    <property type="component" value="Unassembled WGS sequence"/>
</dbReference>
<evidence type="ECO:0008006" key="9">
    <source>
        <dbReference type="Google" id="ProtNLM"/>
    </source>
</evidence>
<evidence type="ECO:0000256" key="3">
    <source>
        <dbReference type="ARBA" id="ARBA00022989"/>
    </source>
</evidence>
<dbReference type="Gene3D" id="1.20.1280.290">
    <property type="match status" value="2"/>
</dbReference>
<protein>
    <recommendedName>
        <fullName evidence="9">PQ-loop-domain-containing protein</fullName>
    </recommendedName>
</protein>
<sequence>MAHQWWPPTVSLASSSLEVMSKHKHPSSSDSDFCRASHDAFTMSLSIFLCLGLVVSYLPQIIRIITKKSSLGFSPWYLLLGTTSAASSFLNVVSLQWGVVRCCRYLSAGQCAESMLGVVQVGTQWILFVSVFVLFLVYYPKDHRYERAIALPSQNRLRAAAEEQEAQEEGDEDDDESIGDIDSIGSHVVNNYSTIDANESGFGSVSGVNSPGQSNWTGYGDDSPDASAIASRFAGPGDNTDDDHSSSAFHRLVPTFWPVWKAPARKHPGPSRLGPGVLPATGPTPEIGVPASSLGGGGPHSLPPNATSAAKVGFAPDTRRASRSALADVPRSLRKRRRVKHKTPEWSLALALSWVAVLHFVFILLGTLLLISSLPASAFPSPHDTVLPIPKPQGKSTSEEDLIFNTFGPSSRLLVSRWAAFLGITSTLLAAAQYIPQILHTYRNKTVGSLSIPTMLLQVPGTAIFVYSLAVRPGIEWTSLAAYVCSGVLQLVLLVLCVAWKRRQTRMGVDDFGRPLLAAREEPEVDGQGEE</sequence>
<keyword evidence="2 6" id="KW-0812">Transmembrane</keyword>
<dbReference type="GO" id="GO:0016020">
    <property type="term" value="C:membrane"/>
    <property type="evidence" value="ECO:0007669"/>
    <property type="project" value="UniProtKB-SubCell"/>
</dbReference>
<dbReference type="STRING" id="1684307.A0A316UE38"/>
<dbReference type="PANTHER" id="PTHR16201:SF11">
    <property type="entry name" value="PQ-LOOP REPEAT-CONTAINING PROTEIN"/>
    <property type="match status" value="1"/>
</dbReference>
<keyword evidence="3 6" id="KW-1133">Transmembrane helix</keyword>
<proteinExistence type="predicted"/>
<feature type="compositionally biased region" description="Acidic residues" evidence="5">
    <location>
        <begin position="162"/>
        <end position="179"/>
    </location>
</feature>